<gene>
    <name evidence="8 10" type="primary">trpS</name>
    <name evidence="10" type="ORF">FHY56_09460</name>
</gene>
<feature type="binding site" evidence="8">
    <location>
        <begin position="21"/>
        <end position="22"/>
    </location>
    <ligand>
        <name>ATP</name>
        <dbReference type="ChEBI" id="CHEBI:30616"/>
    </ligand>
</feature>
<feature type="binding site" evidence="8">
    <location>
        <position position="137"/>
    </location>
    <ligand>
        <name>L-tryptophan</name>
        <dbReference type="ChEBI" id="CHEBI:57912"/>
    </ligand>
</feature>
<keyword evidence="8" id="KW-0963">Cytoplasm</keyword>
<feature type="binding site" evidence="8">
    <location>
        <begin position="217"/>
        <end position="221"/>
    </location>
    <ligand>
        <name>ATP</name>
        <dbReference type="ChEBI" id="CHEBI:30616"/>
    </ligand>
</feature>
<dbReference type="PANTHER" id="PTHR43766">
    <property type="entry name" value="TRYPTOPHAN--TRNA LIGASE, MITOCHONDRIAL"/>
    <property type="match status" value="1"/>
</dbReference>
<comment type="function">
    <text evidence="8">Catalyzes the attachment of tryptophan to tRNA(Trp).</text>
</comment>
<feature type="binding site" evidence="8">
    <location>
        <begin position="149"/>
        <end position="151"/>
    </location>
    <ligand>
        <name>ATP</name>
        <dbReference type="ChEBI" id="CHEBI:30616"/>
    </ligand>
</feature>
<comment type="catalytic activity">
    <reaction evidence="7 8">
        <text>tRNA(Trp) + L-tryptophan + ATP = L-tryptophyl-tRNA(Trp) + AMP + diphosphate + H(+)</text>
        <dbReference type="Rhea" id="RHEA:24080"/>
        <dbReference type="Rhea" id="RHEA-COMP:9671"/>
        <dbReference type="Rhea" id="RHEA-COMP:9705"/>
        <dbReference type="ChEBI" id="CHEBI:15378"/>
        <dbReference type="ChEBI" id="CHEBI:30616"/>
        <dbReference type="ChEBI" id="CHEBI:33019"/>
        <dbReference type="ChEBI" id="CHEBI:57912"/>
        <dbReference type="ChEBI" id="CHEBI:78442"/>
        <dbReference type="ChEBI" id="CHEBI:78535"/>
        <dbReference type="ChEBI" id="CHEBI:456215"/>
        <dbReference type="EC" id="6.1.1.2"/>
    </reaction>
</comment>
<dbReference type="CDD" id="cd00806">
    <property type="entry name" value="TrpRS_core"/>
    <property type="match status" value="1"/>
</dbReference>
<dbReference type="InterPro" id="IPR050203">
    <property type="entry name" value="Trp-tRNA_synthetase"/>
</dbReference>
<evidence type="ECO:0000256" key="8">
    <source>
        <dbReference type="HAMAP-Rule" id="MF_00140"/>
    </source>
</evidence>
<dbReference type="GO" id="GO:0005829">
    <property type="term" value="C:cytosol"/>
    <property type="evidence" value="ECO:0007669"/>
    <property type="project" value="TreeGrafter"/>
</dbReference>
<feature type="binding site" evidence="8">
    <location>
        <position position="208"/>
    </location>
    <ligand>
        <name>ATP</name>
        <dbReference type="ChEBI" id="CHEBI:30616"/>
    </ligand>
</feature>
<evidence type="ECO:0000256" key="1">
    <source>
        <dbReference type="ARBA" id="ARBA00005594"/>
    </source>
</evidence>
<dbReference type="RefSeq" id="WP_140904915.1">
    <property type="nucleotide sequence ID" value="NZ_JBHTMD010000013.1"/>
</dbReference>
<dbReference type="OrthoDB" id="9801042at2"/>
<dbReference type="InterPro" id="IPR002305">
    <property type="entry name" value="aa-tRNA-synth_Ic"/>
</dbReference>
<accession>A0A502BNT9</accession>
<feature type="short sequence motif" description="'KMSKS' region" evidence="8">
    <location>
        <begin position="217"/>
        <end position="221"/>
    </location>
</feature>
<evidence type="ECO:0000256" key="9">
    <source>
        <dbReference type="RuleBase" id="RU363036"/>
    </source>
</evidence>
<dbReference type="InterPro" id="IPR024109">
    <property type="entry name" value="Trp-tRNA-ligase_bac-type"/>
</dbReference>
<dbReference type="NCBIfam" id="TIGR00233">
    <property type="entry name" value="trpS"/>
    <property type="match status" value="1"/>
</dbReference>
<keyword evidence="5 8" id="KW-0648">Protein biosynthesis</keyword>
<evidence type="ECO:0000313" key="11">
    <source>
        <dbReference type="Proteomes" id="UP000315388"/>
    </source>
</evidence>
<dbReference type="HAMAP" id="MF_00140_B">
    <property type="entry name" value="Trp_tRNA_synth_B"/>
    <property type="match status" value="1"/>
</dbReference>
<dbReference type="Proteomes" id="UP000315388">
    <property type="component" value="Unassembled WGS sequence"/>
</dbReference>
<comment type="similarity">
    <text evidence="1 8 9">Belongs to the class-I aminoacyl-tRNA synthetase family.</text>
</comment>
<dbReference type="Gene3D" id="1.10.240.10">
    <property type="entry name" value="Tyrosyl-Transfer RNA Synthetase"/>
    <property type="match status" value="1"/>
</dbReference>
<organism evidence="10 11">
    <name type="scientific">Brucella gallinifaecis</name>
    <dbReference type="NCBI Taxonomy" id="215590"/>
    <lineage>
        <taxon>Bacteria</taxon>
        <taxon>Pseudomonadati</taxon>
        <taxon>Pseudomonadota</taxon>
        <taxon>Alphaproteobacteria</taxon>
        <taxon>Hyphomicrobiales</taxon>
        <taxon>Brucellaceae</taxon>
        <taxon>Brucella/Ochrobactrum group</taxon>
        <taxon>Brucella</taxon>
    </lineage>
</organism>
<dbReference type="GO" id="GO:0006436">
    <property type="term" value="P:tryptophanyl-tRNA aminoacylation"/>
    <property type="evidence" value="ECO:0007669"/>
    <property type="project" value="UniProtKB-UniRule"/>
</dbReference>
<evidence type="ECO:0000256" key="3">
    <source>
        <dbReference type="ARBA" id="ARBA00022741"/>
    </source>
</evidence>
<evidence type="ECO:0000313" key="10">
    <source>
        <dbReference type="EMBL" id="TPF75477.1"/>
    </source>
</evidence>
<reference evidence="10 11" key="1">
    <citation type="journal article" date="2003" name="Int. J. Syst. Evol. Microbiol.">
        <title>Towards a standardized format for the description of a novel species (of an established genus): Ochrobactrum gallinifaecis sp. nov.</title>
        <authorList>
            <person name="Kampfer P."/>
            <person name="Buczolits S."/>
            <person name="Albrecht A."/>
            <person name="Busse H.J."/>
            <person name="Stackebrandt E."/>
        </authorList>
    </citation>
    <scope>NUCLEOTIDE SEQUENCE [LARGE SCALE GENOMIC DNA]</scope>
    <source>
        <strain evidence="10 11">ISO 196</strain>
    </source>
</reference>
<dbReference type="InterPro" id="IPR002306">
    <property type="entry name" value="Trp-tRNA-ligase"/>
</dbReference>
<keyword evidence="11" id="KW-1185">Reference proteome</keyword>
<dbReference type="GO" id="GO:0005524">
    <property type="term" value="F:ATP binding"/>
    <property type="evidence" value="ECO:0007669"/>
    <property type="project" value="UniProtKB-UniRule"/>
</dbReference>
<dbReference type="SUPFAM" id="SSF52374">
    <property type="entry name" value="Nucleotidylyl transferase"/>
    <property type="match status" value="1"/>
</dbReference>
<proteinExistence type="inferred from homology"/>
<keyword evidence="6 8" id="KW-0030">Aminoacyl-tRNA synthetase</keyword>
<dbReference type="PRINTS" id="PR01039">
    <property type="entry name" value="TRNASYNTHTRP"/>
</dbReference>
<dbReference type="EC" id="6.1.1.2" evidence="8"/>
<keyword evidence="3 8" id="KW-0547">Nucleotide-binding</keyword>
<name>A0A502BNT9_9HYPH</name>
<comment type="subunit">
    <text evidence="8">Homodimer.</text>
</comment>
<evidence type="ECO:0000256" key="4">
    <source>
        <dbReference type="ARBA" id="ARBA00022840"/>
    </source>
</evidence>
<dbReference type="FunFam" id="1.10.240.10:FF:000002">
    <property type="entry name" value="Tryptophan--tRNA ligase"/>
    <property type="match status" value="1"/>
</dbReference>
<dbReference type="EMBL" id="VEWJ01000005">
    <property type="protein sequence ID" value="TPF75477.1"/>
    <property type="molecule type" value="Genomic_DNA"/>
</dbReference>
<evidence type="ECO:0000256" key="5">
    <source>
        <dbReference type="ARBA" id="ARBA00022917"/>
    </source>
</evidence>
<dbReference type="PANTHER" id="PTHR43766:SF1">
    <property type="entry name" value="TRYPTOPHAN--TRNA LIGASE, MITOCHONDRIAL"/>
    <property type="match status" value="1"/>
</dbReference>
<evidence type="ECO:0000256" key="7">
    <source>
        <dbReference type="ARBA" id="ARBA00049929"/>
    </source>
</evidence>
<evidence type="ECO:0000256" key="6">
    <source>
        <dbReference type="ARBA" id="ARBA00023146"/>
    </source>
</evidence>
<sequence>MSTFKPLVFSGVQPTGNLHLGNYLGAIKRWVEVQETQECIYCVVDMHALTVSPDPLELMQSTREVTAAFLAAGIDPKRSIVFNQSRVMQHAELAWVFNCVARIGWMSRMTQFKDKAGKDRENASLGLFAYPSLMAADILLYRATHVPVGEDQKQHLELTRDIAQKFNNDYSERIASLGIGVDMQVGDEQVSGFFPLTEPMISGPAMRIMSLRDGTKKMSKSDPSDLSRINLIDDEDTINKKIRKAKTDSDGLPSEVDGLNGRPEADNLVGIYAALSSKSKEEILSEFGGRQFSEFKSALADLAVSKLSPITHEMRRLVADPAYIDNVLKDGGERASTIAEANMRHVRDIIGWLQD</sequence>
<dbReference type="InterPro" id="IPR014729">
    <property type="entry name" value="Rossmann-like_a/b/a_fold"/>
</dbReference>
<comment type="caution">
    <text evidence="10">The sequence shown here is derived from an EMBL/GenBank/DDBJ whole genome shotgun (WGS) entry which is preliminary data.</text>
</comment>
<dbReference type="GO" id="GO:0004830">
    <property type="term" value="F:tryptophan-tRNA ligase activity"/>
    <property type="evidence" value="ECO:0007669"/>
    <property type="project" value="UniProtKB-UniRule"/>
</dbReference>
<keyword evidence="4 8" id="KW-0067">ATP-binding</keyword>
<protein>
    <recommendedName>
        <fullName evidence="8">Tryptophan--tRNA ligase</fullName>
        <ecNumber evidence="8">6.1.1.2</ecNumber>
    </recommendedName>
    <alternativeName>
        <fullName evidence="8">Tryptophanyl-tRNA synthetase</fullName>
        <shortName evidence="8">TrpRS</shortName>
    </alternativeName>
</protein>
<comment type="subcellular location">
    <subcellularLocation>
        <location evidence="8">Cytoplasm</location>
    </subcellularLocation>
</comment>
<feature type="binding site" evidence="8">
    <location>
        <begin position="13"/>
        <end position="15"/>
    </location>
    <ligand>
        <name>ATP</name>
        <dbReference type="ChEBI" id="CHEBI:30616"/>
    </ligand>
</feature>
<dbReference type="Pfam" id="PF00579">
    <property type="entry name" value="tRNA-synt_1b"/>
    <property type="match status" value="1"/>
</dbReference>
<dbReference type="InterPro" id="IPR001412">
    <property type="entry name" value="aa-tRNA-synth_I_CS"/>
</dbReference>
<dbReference type="AlphaFoldDB" id="A0A502BNT9"/>
<dbReference type="Gene3D" id="3.40.50.620">
    <property type="entry name" value="HUPs"/>
    <property type="match status" value="1"/>
</dbReference>
<dbReference type="PROSITE" id="PS00178">
    <property type="entry name" value="AA_TRNA_LIGASE_I"/>
    <property type="match status" value="1"/>
</dbReference>
<keyword evidence="2 8" id="KW-0436">Ligase</keyword>
<feature type="short sequence motif" description="'HIGH' region" evidence="8">
    <location>
        <begin position="14"/>
        <end position="22"/>
    </location>
</feature>
<evidence type="ECO:0000256" key="2">
    <source>
        <dbReference type="ARBA" id="ARBA00022598"/>
    </source>
</evidence>